<gene>
    <name evidence="1" type="ORF">QFZ22_001399</name>
</gene>
<dbReference type="AlphaFoldDB" id="A0AAW8F6G6"/>
<organism evidence="1 2">
    <name type="scientific">Streptomyces canus</name>
    <dbReference type="NCBI Taxonomy" id="58343"/>
    <lineage>
        <taxon>Bacteria</taxon>
        <taxon>Bacillati</taxon>
        <taxon>Actinomycetota</taxon>
        <taxon>Actinomycetes</taxon>
        <taxon>Kitasatosporales</taxon>
        <taxon>Streptomycetaceae</taxon>
        <taxon>Streptomyces</taxon>
        <taxon>Streptomyces aurantiacus group</taxon>
    </lineage>
</organism>
<evidence type="ECO:0000313" key="2">
    <source>
        <dbReference type="Proteomes" id="UP001234216"/>
    </source>
</evidence>
<dbReference type="EMBL" id="JAUSZV010000005">
    <property type="protein sequence ID" value="MDQ0905414.1"/>
    <property type="molecule type" value="Genomic_DNA"/>
</dbReference>
<accession>A0AAW8F6G6</accession>
<dbReference type="Proteomes" id="UP001234216">
    <property type="component" value="Unassembled WGS sequence"/>
</dbReference>
<name>A0AAW8F6G6_9ACTN</name>
<reference evidence="1" key="1">
    <citation type="submission" date="2023-07" db="EMBL/GenBank/DDBJ databases">
        <title>Comparative genomics of wheat-associated soil bacteria to identify genetic determinants of phenazine resistance.</title>
        <authorList>
            <person name="Mouncey N."/>
        </authorList>
    </citation>
    <scope>NUCLEOTIDE SEQUENCE</scope>
    <source>
        <strain evidence="1">V4I22</strain>
    </source>
</reference>
<comment type="caution">
    <text evidence="1">The sequence shown here is derived from an EMBL/GenBank/DDBJ whole genome shotgun (WGS) entry which is preliminary data.</text>
</comment>
<sequence>MPVVGVWRECYKVLLWSLPLVFDRPYVVRQSLSASTALREQTGRWGDERYVECRSGVAFI</sequence>
<evidence type="ECO:0000313" key="1">
    <source>
        <dbReference type="EMBL" id="MDQ0905414.1"/>
    </source>
</evidence>
<protein>
    <submittedName>
        <fullName evidence="1">Uncharacterized protein</fullName>
    </submittedName>
</protein>
<proteinExistence type="predicted"/>